<accession>U2TQV2</accession>
<organism evidence="2 3">
    <name type="scientific">Olsenella profusa F0195</name>
    <dbReference type="NCBI Taxonomy" id="1125712"/>
    <lineage>
        <taxon>Bacteria</taxon>
        <taxon>Bacillati</taxon>
        <taxon>Actinomycetota</taxon>
        <taxon>Coriobacteriia</taxon>
        <taxon>Coriobacteriales</taxon>
        <taxon>Atopobiaceae</taxon>
        <taxon>Olsenella</taxon>
    </lineage>
</organism>
<evidence type="ECO:0000259" key="1">
    <source>
        <dbReference type="Pfam" id="PF12697"/>
    </source>
</evidence>
<keyword evidence="3" id="KW-1185">Reference proteome</keyword>
<dbReference type="Proteomes" id="UP000016638">
    <property type="component" value="Unassembled WGS sequence"/>
</dbReference>
<keyword evidence="2" id="KW-0378">Hydrolase</keyword>
<dbReference type="PATRIC" id="fig|1125712.3.peg.1067"/>
<sequence length="304" mass="33609">MSGDLEGLPSPCDAPYPGDVEPAIAAGMVERTLRTEHGEVRYWVSERADAERGWVAFLPGLSADHTLFDPQFAHFARRWNLVVWDAPGHGLSRPWGKRLDLDDMAGALCEILKACGAVHPVLVGQSLGGYVAQAYLDLFPTRTAAFVSIDSSPMQRRYYKRWHLAVLRHMEGICRLWGTEGFLRGQIAGNCSTTEHGRRNMLRQIERYSKRELCALYGGGFRAISDAVAKDRAYRIDCPLMIVCGTEDAAGFVKAYDKAWSRETGVPVIWVEGAGHNANVDDPAFVNAAIDRFLESTAENHSPG</sequence>
<comment type="caution">
    <text evidence="2">The sequence shown here is derived from an EMBL/GenBank/DDBJ whole genome shotgun (WGS) entry which is preliminary data.</text>
</comment>
<name>U2TQV2_9ACTN</name>
<proteinExistence type="predicted"/>
<dbReference type="GO" id="GO:0016787">
    <property type="term" value="F:hydrolase activity"/>
    <property type="evidence" value="ECO:0007669"/>
    <property type="project" value="UniProtKB-KW"/>
</dbReference>
<dbReference type="InterPro" id="IPR029058">
    <property type="entry name" value="AB_hydrolase_fold"/>
</dbReference>
<dbReference type="RefSeq" id="WP_021725915.1">
    <property type="nucleotide sequence ID" value="NZ_AWEZ01000043.1"/>
</dbReference>
<protein>
    <submittedName>
        <fullName evidence="2">Alpha/beta hydrolase family protein</fullName>
    </submittedName>
</protein>
<dbReference type="InterPro" id="IPR000073">
    <property type="entry name" value="AB_hydrolase_1"/>
</dbReference>
<dbReference type="PANTHER" id="PTHR43798">
    <property type="entry name" value="MONOACYLGLYCEROL LIPASE"/>
    <property type="match status" value="1"/>
</dbReference>
<dbReference type="AlphaFoldDB" id="U2TQV2"/>
<dbReference type="GO" id="GO:0016020">
    <property type="term" value="C:membrane"/>
    <property type="evidence" value="ECO:0007669"/>
    <property type="project" value="TreeGrafter"/>
</dbReference>
<dbReference type="Pfam" id="PF12697">
    <property type="entry name" value="Abhydrolase_6"/>
    <property type="match status" value="1"/>
</dbReference>
<evidence type="ECO:0000313" key="3">
    <source>
        <dbReference type="Proteomes" id="UP000016638"/>
    </source>
</evidence>
<reference evidence="2 3" key="1">
    <citation type="submission" date="2013-08" db="EMBL/GenBank/DDBJ databases">
        <authorList>
            <person name="Durkin A.S."/>
            <person name="Haft D.R."/>
            <person name="McCorrison J."/>
            <person name="Torralba M."/>
            <person name="Gillis M."/>
            <person name="Haft D.H."/>
            <person name="Methe B."/>
            <person name="Sutton G."/>
            <person name="Nelson K.E."/>
        </authorList>
    </citation>
    <scope>NUCLEOTIDE SEQUENCE [LARGE SCALE GENOMIC DNA]</scope>
    <source>
        <strain evidence="2 3">F0195</strain>
    </source>
</reference>
<evidence type="ECO:0000313" key="2">
    <source>
        <dbReference type="EMBL" id="ERL08775.1"/>
    </source>
</evidence>
<feature type="domain" description="AB hydrolase-1" evidence="1">
    <location>
        <begin position="57"/>
        <end position="289"/>
    </location>
</feature>
<dbReference type="InterPro" id="IPR050266">
    <property type="entry name" value="AB_hydrolase_sf"/>
</dbReference>
<dbReference type="PANTHER" id="PTHR43798:SF33">
    <property type="entry name" value="HYDROLASE, PUTATIVE (AFU_ORTHOLOGUE AFUA_2G14860)-RELATED"/>
    <property type="match status" value="1"/>
</dbReference>
<gene>
    <name evidence="2" type="ORF">HMPREF1316_0445</name>
</gene>
<dbReference type="STRING" id="1125712.HMPREF1316_0445"/>
<dbReference type="EMBL" id="AWEZ01000043">
    <property type="protein sequence ID" value="ERL08775.1"/>
    <property type="molecule type" value="Genomic_DNA"/>
</dbReference>
<dbReference type="SUPFAM" id="SSF53474">
    <property type="entry name" value="alpha/beta-Hydrolases"/>
    <property type="match status" value="1"/>
</dbReference>
<dbReference type="eggNOG" id="COG2267">
    <property type="taxonomic scope" value="Bacteria"/>
</dbReference>
<dbReference type="Gene3D" id="3.40.50.1820">
    <property type="entry name" value="alpha/beta hydrolase"/>
    <property type="match status" value="1"/>
</dbReference>